<keyword evidence="7" id="KW-0175">Coiled coil</keyword>
<dbReference type="InterPro" id="IPR000408">
    <property type="entry name" value="Reg_chr_condens"/>
</dbReference>
<dbReference type="SMART" id="SM00064">
    <property type="entry name" value="FYVE"/>
    <property type="match status" value="1"/>
</dbReference>
<feature type="repeat" description="RCC1" evidence="6">
    <location>
        <begin position="144"/>
        <end position="198"/>
    </location>
</feature>
<comment type="caution">
    <text evidence="11">The sequence shown here is derived from an EMBL/GenBank/DDBJ whole genome shotgun (WGS) entry which is preliminary data.</text>
</comment>
<keyword evidence="3 5" id="KW-0863">Zinc-finger</keyword>
<protein>
    <submittedName>
        <fullName evidence="11">Uncharacterized protein</fullName>
    </submittedName>
</protein>
<dbReference type="OrthoDB" id="5981550at2759"/>
<dbReference type="Proteomes" id="UP000825935">
    <property type="component" value="Chromosome 25"/>
</dbReference>
<dbReference type="PANTHER" id="PTHR22870:SF437">
    <property type="entry name" value="REGULATOR OF CHROMOSOME CONDENSATION (RCC1) FAMILY WITH FYVE ZINC FINGER DOMAIN-CONTAINING PROTEIN"/>
    <property type="match status" value="1"/>
</dbReference>
<dbReference type="EMBL" id="CM035430">
    <property type="protein sequence ID" value="KAH7299160.1"/>
    <property type="molecule type" value="Genomic_DNA"/>
</dbReference>
<feature type="coiled-coil region" evidence="7">
    <location>
        <begin position="624"/>
        <end position="697"/>
    </location>
</feature>
<feature type="compositionally biased region" description="Basic and acidic residues" evidence="8">
    <location>
        <begin position="501"/>
        <end position="516"/>
    </location>
</feature>
<dbReference type="PROSITE" id="PS00626">
    <property type="entry name" value="RCC1_2"/>
    <property type="match status" value="2"/>
</dbReference>
<keyword evidence="1" id="KW-0479">Metal-binding</keyword>
<keyword evidence="12" id="KW-1185">Reference proteome</keyword>
<dbReference type="SUPFAM" id="SSF57903">
    <property type="entry name" value="FYVE/PHD zinc finger"/>
    <property type="match status" value="1"/>
</dbReference>
<dbReference type="InterPro" id="IPR013591">
    <property type="entry name" value="Brevis_radix_dom"/>
</dbReference>
<feature type="repeat" description="RCC1" evidence="6">
    <location>
        <begin position="199"/>
        <end position="250"/>
    </location>
</feature>
<feature type="repeat" description="RCC1" evidence="6">
    <location>
        <begin position="30"/>
        <end position="91"/>
    </location>
</feature>
<feature type="domain" description="BRX" evidence="10">
    <location>
        <begin position="809"/>
        <end position="864"/>
    </location>
</feature>
<evidence type="ECO:0000259" key="9">
    <source>
        <dbReference type="PROSITE" id="PS50178"/>
    </source>
</evidence>
<dbReference type="AlphaFoldDB" id="A0A8T2RSK0"/>
<feature type="repeat" description="RCC1" evidence="6">
    <location>
        <begin position="367"/>
        <end position="418"/>
    </location>
</feature>
<evidence type="ECO:0000256" key="8">
    <source>
        <dbReference type="SAM" id="MobiDB-lite"/>
    </source>
</evidence>
<dbReference type="InterPro" id="IPR009091">
    <property type="entry name" value="RCC1/BLIP-II"/>
</dbReference>
<dbReference type="GO" id="GO:0008270">
    <property type="term" value="F:zinc ion binding"/>
    <property type="evidence" value="ECO:0007669"/>
    <property type="project" value="UniProtKB-KW"/>
</dbReference>
<dbReference type="Gene3D" id="3.30.40.10">
    <property type="entry name" value="Zinc/RING finger domain, C3HC4 (zinc finger)"/>
    <property type="match status" value="1"/>
</dbReference>
<dbReference type="Pfam" id="PF01363">
    <property type="entry name" value="FYVE"/>
    <property type="match status" value="1"/>
</dbReference>
<evidence type="ECO:0000313" key="11">
    <source>
        <dbReference type="EMBL" id="KAH7299160.1"/>
    </source>
</evidence>
<dbReference type="PANTHER" id="PTHR22870">
    <property type="entry name" value="REGULATOR OF CHROMOSOME CONDENSATION"/>
    <property type="match status" value="1"/>
</dbReference>
<gene>
    <name evidence="11" type="ORF">KP509_25G075400</name>
</gene>
<proteinExistence type="predicted"/>
<dbReference type="PROSITE" id="PS50178">
    <property type="entry name" value="ZF_FYVE"/>
    <property type="match status" value="1"/>
</dbReference>
<dbReference type="InterPro" id="IPR051210">
    <property type="entry name" value="Ub_ligase/GEF_domain"/>
</dbReference>
<dbReference type="InterPro" id="IPR017455">
    <property type="entry name" value="Znf_FYVE-rel"/>
</dbReference>
<dbReference type="FunFam" id="2.130.10.30:FF:000031">
    <property type="entry name" value="PH, RCC1 and FYVE domains-containing protein 1"/>
    <property type="match status" value="1"/>
</dbReference>
<evidence type="ECO:0000256" key="1">
    <source>
        <dbReference type="ARBA" id="ARBA00022723"/>
    </source>
</evidence>
<keyword evidence="2" id="KW-0677">Repeat</keyword>
<feature type="compositionally biased region" description="Low complexity" evidence="8">
    <location>
        <begin position="593"/>
        <end position="613"/>
    </location>
</feature>
<dbReference type="Pfam" id="PF08381">
    <property type="entry name" value="BRX"/>
    <property type="match status" value="1"/>
</dbReference>
<organism evidence="11 12">
    <name type="scientific">Ceratopteris richardii</name>
    <name type="common">Triangle waterfern</name>
    <dbReference type="NCBI Taxonomy" id="49495"/>
    <lineage>
        <taxon>Eukaryota</taxon>
        <taxon>Viridiplantae</taxon>
        <taxon>Streptophyta</taxon>
        <taxon>Embryophyta</taxon>
        <taxon>Tracheophyta</taxon>
        <taxon>Polypodiopsida</taxon>
        <taxon>Polypodiidae</taxon>
        <taxon>Polypodiales</taxon>
        <taxon>Pteridineae</taxon>
        <taxon>Pteridaceae</taxon>
        <taxon>Parkerioideae</taxon>
        <taxon>Ceratopteris</taxon>
    </lineage>
</organism>
<dbReference type="PRINTS" id="PR00633">
    <property type="entry name" value="RCCNDNSATION"/>
</dbReference>
<feature type="region of interest" description="Disordered" evidence="8">
    <location>
        <begin position="585"/>
        <end position="614"/>
    </location>
</feature>
<evidence type="ECO:0000256" key="4">
    <source>
        <dbReference type="ARBA" id="ARBA00022833"/>
    </source>
</evidence>
<feature type="repeat" description="RCC1" evidence="6">
    <location>
        <begin position="92"/>
        <end position="143"/>
    </location>
</feature>
<dbReference type="FunFam" id="2.130.10.30:FF:000028">
    <property type="entry name" value="PH, RCC1 and FYVE domains-containing protein 1"/>
    <property type="match status" value="1"/>
</dbReference>
<dbReference type="InterPro" id="IPR011011">
    <property type="entry name" value="Znf_FYVE_PHD"/>
</dbReference>
<feature type="domain" description="FYVE-type" evidence="9">
    <location>
        <begin position="423"/>
        <end position="485"/>
    </location>
</feature>
<dbReference type="PROSITE" id="PS51514">
    <property type="entry name" value="BRX"/>
    <property type="match status" value="1"/>
</dbReference>
<evidence type="ECO:0000256" key="2">
    <source>
        <dbReference type="ARBA" id="ARBA00022737"/>
    </source>
</evidence>
<dbReference type="Gene3D" id="2.130.10.30">
    <property type="entry name" value="Regulator of chromosome condensation 1/beta-lactamase-inhibitor protein II"/>
    <property type="match status" value="2"/>
</dbReference>
<name>A0A8T2RSK0_CERRI</name>
<dbReference type="InterPro" id="IPR000306">
    <property type="entry name" value="Znf_FYVE"/>
</dbReference>
<evidence type="ECO:0000259" key="10">
    <source>
        <dbReference type="PROSITE" id="PS51514"/>
    </source>
</evidence>
<dbReference type="InterPro" id="IPR058923">
    <property type="entry name" value="RCC1-like_dom"/>
</dbReference>
<dbReference type="EMBL" id="CM035430">
    <property type="protein sequence ID" value="KAH7299158.1"/>
    <property type="molecule type" value="Genomic_DNA"/>
</dbReference>
<dbReference type="PROSITE" id="PS50012">
    <property type="entry name" value="RCC1_3"/>
    <property type="match status" value="7"/>
</dbReference>
<accession>A0A8T2RSK0</accession>
<sequence length="878" mass="95218">MRGELVRVSVSSQPSTSSQGSGQDDYDTLGYVFMWGEGIGNGFLGGGMHKLGSVSSAKLDALFPKAVGSSVVLDAQQIACGNKHAALVTRQGEIFSWGEESGGWLGHGINTDAPYPKLIEALTNCTIEFVACGEYHTCAVTQSGDVYSWGDGAHKFGLLGHGKDISHWTPKRISSSLDGIRISSVSCGPWHTVLVSNQGQLFTFGDGTFGVLGHGDRKSICTPKEIESLKGLKAVRAACGVWHTAAVVEVMVGYSSSSNFFSGKLFTWGDGDKGRLGHEDKNERLVPTCVSALIDYNFKQIACGHSLTVGLTTSGHVYTIGSTVYGQLGEPRADGKSPVRVEGKLWDAVVEEIACGSHHVAVLTSKSEVYTWGKGANGRLGHGDMEDKSSPALVEALKDRQVKSIACGSSFTAAICLHKWGAGSEQPLCASCRQPFSFTRKRHKCYNCGIVICHACSSKKAYRALMAPNPNKLYRVCDSCYPKISQLVGQSGSVSKTAKKSWQETSHERSDRSRTEAKLTTFSSQALLGQVEVDNHLRHGKKLDSSARVAPASANSLTWGPTGITLSYEAANEFMHHVSAWQSKRVSPKRGSRSVSPFSRRVSPPRSTTPTPTIKGLVSPRIIVDDLKKTNEALSQEVLKLRTQIENMARNHHQRELEFQRKTKEALALVAEESEKCKAAKEVIKSLTTQLKALADKFPDALQSTATLISNPCDIPSGASQLSHAQGDSQVSKGMSSPHIDAAVISKHDHSHFANGASKRITVADNLSSIANLDGEQGIIGLTGGRHSIEARKEEDGVLVDTSQQNLTTEWVDQDELGVYITLVALPNGGRDLKRVRFSRRRFTEKQAELWWTENRARIFDKYNVRSTDKQTALDART</sequence>
<dbReference type="Pfam" id="PF13713">
    <property type="entry name" value="BRX_N"/>
    <property type="match status" value="1"/>
</dbReference>
<dbReference type="InterPro" id="IPR013083">
    <property type="entry name" value="Znf_RING/FYVE/PHD"/>
</dbReference>
<evidence type="ECO:0000313" key="12">
    <source>
        <dbReference type="Proteomes" id="UP000825935"/>
    </source>
</evidence>
<feature type="repeat" description="RCC1" evidence="6">
    <location>
        <begin position="315"/>
        <end position="366"/>
    </location>
</feature>
<dbReference type="CDD" id="cd00065">
    <property type="entry name" value="FYVE_like_SF"/>
    <property type="match status" value="1"/>
</dbReference>
<feature type="repeat" description="RCC1" evidence="6">
    <location>
        <begin position="263"/>
        <end position="314"/>
    </location>
</feature>
<dbReference type="InterPro" id="IPR027988">
    <property type="entry name" value="BRX_N"/>
</dbReference>
<feature type="region of interest" description="Disordered" evidence="8">
    <location>
        <begin position="496"/>
        <end position="516"/>
    </location>
</feature>
<dbReference type="Pfam" id="PF25390">
    <property type="entry name" value="WD40_RLD"/>
    <property type="match status" value="1"/>
</dbReference>
<evidence type="ECO:0000256" key="6">
    <source>
        <dbReference type="PROSITE-ProRule" id="PRU00235"/>
    </source>
</evidence>
<reference evidence="11" key="1">
    <citation type="submission" date="2021-08" db="EMBL/GenBank/DDBJ databases">
        <title>WGS assembly of Ceratopteris richardii.</title>
        <authorList>
            <person name="Marchant D.B."/>
            <person name="Chen G."/>
            <person name="Jenkins J."/>
            <person name="Shu S."/>
            <person name="Leebens-Mack J."/>
            <person name="Grimwood J."/>
            <person name="Schmutz J."/>
            <person name="Soltis P."/>
            <person name="Soltis D."/>
            <person name="Chen Z.-H."/>
        </authorList>
    </citation>
    <scope>NUCLEOTIDE SEQUENCE</scope>
    <source>
        <strain evidence="11">Whitten #5841</strain>
        <tissue evidence="11">Leaf</tissue>
    </source>
</reference>
<dbReference type="OMA" id="RDISHWM"/>
<evidence type="ECO:0000256" key="3">
    <source>
        <dbReference type="ARBA" id="ARBA00022771"/>
    </source>
</evidence>
<keyword evidence="4" id="KW-0862">Zinc</keyword>
<evidence type="ECO:0000256" key="7">
    <source>
        <dbReference type="SAM" id="Coils"/>
    </source>
</evidence>
<evidence type="ECO:0000256" key="5">
    <source>
        <dbReference type="PROSITE-ProRule" id="PRU00091"/>
    </source>
</evidence>
<dbReference type="SUPFAM" id="SSF50985">
    <property type="entry name" value="RCC1/BLIP-II"/>
    <property type="match status" value="1"/>
</dbReference>